<dbReference type="SUPFAM" id="SSF46689">
    <property type="entry name" value="Homeodomain-like"/>
    <property type="match status" value="1"/>
</dbReference>
<dbReference type="PANTHER" id="PTHR43280">
    <property type="entry name" value="ARAC-FAMILY TRANSCRIPTIONAL REGULATOR"/>
    <property type="match status" value="1"/>
</dbReference>
<dbReference type="Proteomes" id="UP000283310">
    <property type="component" value="Unassembled WGS sequence"/>
</dbReference>
<dbReference type="EMBL" id="QRTW01000037">
    <property type="protein sequence ID" value="RGR09563.1"/>
    <property type="molecule type" value="Genomic_DNA"/>
</dbReference>
<dbReference type="Pfam" id="PF12833">
    <property type="entry name" value="HTH_18"/>
    <property type="match status" value="1"/>
</dbReference>
<evidence type="ECO:0000259" key="5">
    <source>
        <dbReference type="PROSITE" id="PS01124"/>
    </source>
</evidence>
<dbReference type="InterPro" id="IPR009057">
    <property type="entry name" value="Homeodomain-like_sf"/>
</dbReference>
<feature type="transmembrane region" description="Helical" evidence="4">
    <location>
        <begin position="79"/>
        <end position="97"/>
    </location>
</feature>
<dbReference type="PROSITE" id="PS01124">
    <property type="entry name" value="HTH_ARAC_FAMILY_2"/>
    <property type="match status" value="1"/>
</dbReference>
<comment type="caution">
    <text evidence="6">The sequence shown here is derived from an EMBL/GenBank/DDBJ whole genome shotgun (WGS) entry which is preliminary data.</text>
</comment>
<keyword evidence="4" id="KW-0472">Membrane</keyword>
<evidence type="ECO:0000313" key="7">
    <source>
        <dbReference type="Proteomes" id="UP000283310"/>
    </source>
</evidence>
<evidence type="ECO:0000256" key="2">
    <source>
        <dbReference type="ARBA" id="ARBA00023125"/>
    </source>
</evidence>
<evidence type="ECO:0000256" key="4">
    <source>
        <dbReference type="SAM" id="Phobius"/>
    </source>
</evidence>
<feature type="transmembrane region" description="Helical" evidence="4">
    <location>
        <begin position="184"/>
        <end position="203"/>
    </location>
</feature>
<protein>
    <submittedName>
        <fullName evidence="6">AraC family transcriptional regulator</fullName>
    </submittedName>
</protein>
<dbReference type="Gene3D" id="1.10.10.60">
    <property type="entry name" value="Homeodomain-like"/>
    <property type="match status" value="1"/>
</dbReference>
<keyword evidence="2" id="KW-0238">DNA-binding</keyword>
<feature type="transmembrane region" description="Helical" evidence="4">
    <location>
        <begin position="109"/>
        <end position="128"/>
    </location>
</feature>
<dbReference type="InterPro" id="IPR018060">
    <property type="entry name" value="HTH_AraC"/>
</dbReference>
<reference evidence="6 7" key="1">
    <citation type="submission" date="2018-08" db="EMBL/GenBank/DDBJ databases">
        <title>A genome reference for cultivated species of the human gut microbiota.</title>
        <authorList>
            <person name="Zou Y."/>
            <person name="Xue W."/>
            <person name="Luo G."/>
        </authorList>
    </citation>
    <scope>NUCLEOTIDE SEQUENCE [LARGE SCALE GENOMIC DNA]</scope>
    <source>
        <strain evidence="6 7">AF26-20BH</strain>
    </source>
</reference>
<keyword evidence="4" id="KW-0812">Transmembrane</keyword>
<dbReference type="AlphaFoldDB" id="A0A412DDC4"/>
<organism evidence="6 7">
    <name type="scientific">Bacteroides stercoris</name>
    <dbReference type="NCBI Taxonomy" id="46506"/>
    <lineage>
        <taxon>Bacteria</taxon>
        <taxon>Pseudomonadati</taxon>
        <taxon>Bacteroidota</taxon>
        <taxon>Bacteroidia</taxon>
        <taxon>Bacteroidales</taxon>
        <taxon>Bacteroidaceae</taxon>
        <taxon>Bacteroides</taxon>
    </lineage>
</organism>
<sequence>MNISATGYLYCYTACLIYILSSVICGVIRWFHMCHPYDRNADYFYPGRKQALFFYSALLLQLPYLLWPDSPDTWTYVRVFGMLYYPVCFSMLFLRYFRGEQHHKKLRRALISVLPLAWIVFGFVQAIIGGLGFRTSWTGWIDLAIVIGMVYTSYLMRIVWWLRQKIRLYQQNHYSNDEDFPYRFARRVLFVPLVWLMAMWVLFVTDSPSVKVVVDLLCSIMHVWLLILILHPHWNLTLEETQEVERQQNALMNEIVTMRQQATEADSIEVAVDKNPSILEPRQQKHFSDEHKKALREKVITLVKDKELFKQPNLKLNDLAAEVGSNCTYLYKAFSQDKQQGTFYHIVNAMRVQRCKELLLKNPAIDQYDLMAGSGFNSISTFYRVFKTFTGHTPKMWVKRECSK</sequence>
<evidence type="ECO:0000256" key="3">
    <source>
        <dbReference type="ARBA" id="ARBA00023163"/>
    </source>
</evidence>
<keyword evidence="3" id="KW-0804">Transcription</keyword>
<accession>A0A412DDC4</accession>
<evidence type="ECO:0000256" key="1">
    <source>
        <dbReference type="ARBA" id="ARBA00023015"/>
    </source>
</evidence>
<dbReference type="RefSeq" id="WP_117904737.1">
    <property type="nucleotide sequence ID" value="NZ_QRTW01000037.1"/>
</dbReference>
<dbReference type="PANTHER" id="PTHR43280:SF2">
    <property type="entry name" value="HTH-TYPE TRANSCRIPTIONAL REGULATOR EXSA"/>
    <property type="match status" value="1"/>
</dbReference>
<feature type="domain" description="HTH araC/xylS-type" evidence="5">
    <location>
        <begin position="297"/>
        <end position="400"/>
    </location>
</feature>
<name>A0A412DDC4_BACSE</name>
<keyword evidence="1" id="KW-0805">Transcription regulation</keyword>
<dbReference type="GO" id="GO:0003700">
    <property type="term" value="F:DNA-binding transcription factor activity"/>
    <property type="evidence" value="ECO:0007669"/>
    <property type="project" value="InterPro"/>
</dbReference>
<gene>
    <name evidence="6" type="ORF">DWY65_14695</name>
</gene>
<dbReference type="SMART" id="SM00342">
    <property type="entry name" value="HTH_ARAC"/>
    <property type="match status" value="1"/>
</dbReference>
<feature type="transmembrane region" description="Helical" evidence="4">
    <location>
        <begin position="6"/>
        <end position="31"/>
    </location>
</feature>
<dbReference type="GO" id="GO:0043565">
    <property type="term" value="F:sequence-specific DNA binding"/>
    <property type="evidence" value="ECO:0007669"/>
    <property type="project" value="InterPro"/>
</dbReference>
<keyword evidence="4" id="KW-1133">Transmembrane helix</keyword>
<evidence type="ECO:0000313" key="6">
    <source>
        <dbReference type="EMBL" id="RGR09563.1"/>
    </source>
</evidence>
<proteinExistence type="predicted"/>
<feature type="transmembrane region" description="Helical" evidence="4">
    <location>
        <begin position="140"/>
        <end position="163"/>
    </location>
</feature>